<evidence type="ECO:0000256" key="6">
    <source>
        <dbReference type="PROSITE-ProRule" id="PRU00175"/>
    </source>
</evidence>
<feature type="compositionally biased region" description="Basic and acidic residues" evidence="7">
    <location>
        <begin position="601"/>
        <end position="618"/>
    </location>
</feature>
<dbReference type="GO" id="GO:0005737">
    <property type="term" value="C:cytoplasm"/>
    <property type="evidence" value="ECO:0007669"/>
    <property type="project" value="UniProtKB-SubCell"/>
</dbReference>
<dbReference type="PROSITE" id="PS50089">
    <property type="entry name" value="ZF_RING_2"/>
    <property type="match status" value="1"/>
</dbReference>
<keyword evidence="5" id="KW-0862">Zinc</keyword>
<comment type="caution">
    <text evidence="9">The sequence shown here is derived from an EMBL/GenBank/DDBJ whole genome shotgun (WGS) entry which is preliminary data.</text>
</comment>
<dbReference type="InterPro" id="IPR001841">
    <property type="entry name" value="Znf_RING"/>
</dbReference>
<dbReference type="CDD" id="cd16536">
    <property type="entry name" value="RING-HC_RNF10"/>
    <property type="match status" value="1"/>
</dbReference>
<proteinExistence type="predicted"/>
<dbReference type="GO" id="GO:0045944">
    <property type="term" value="P:positive regulation of transcription by RNA polymerase II"/>
    <property type="evidence" value="ECO:0007669"/>
    <property type="project" value="TreeGrafter"/>
</dbReference>
<dbReference type="Pfam" id="PF00097">
    <property type="entry name" value="zf-C3HC4"/>
    <property type="match status" value="1"/>
</dbReference>
<dbReference type="PANTHER" id="PTHR12983:SF9">
    <property type="entry name" value="E3 UBIQUITIN-PROTEIN LIGASE RNF10"/>
    <property type="match status" value="1"/>
</dbReference>
<dbReference type="GO" id="GO:0008270">
    <property type="term" value="F:zinc ion binding"/>
    <property type="evidence" value="ECO:0007669"/>
    <property type="project" value="UniProtKB-KW"/>
</dbReference>
<evidence type="ECO:0000256" key="3">
    <source>
        <dbReference type="ARBA" id="ARBA00022723"/>
    </source>
</evidence>
<dbReference type="AlphaFoldDB" id="A0A433Q664"/>
<feature type="compositionally biased region" description="Low complexity" evidence="7">
    <location>
        <begin position="16"/>
        <end position="27"/>
    </location>
</feature>
<feature type="compositionally biased region" description="Low complexity" evidence="7">
    <location>
        <begin position="694"/>
        <end position="706"/>
    </location>
</feature>
<reference evidence="9 10" key="1">
    <citation type="journal article" date="2018" name="New Phytol.">
        <title>Phylogenomics of Endogonaceae and evolution of mycorrhizas within Mucoromycota.</title>
        <authorList>
            <person name="Chang Y."/>
            <person name="Desiro A."/>
            <person name="Na H."/>
            <person name="Sandor L."/>
            <person name="Lipzen A."/>
            <person name="Clum A."/>
            <person name="Barry K."/>
            <person name="Grigoriev I.V."/>
            <person name="Martin F.M."/>
            <person name="Stajich J.E."/>
            <person name="Smith M.E."/>
            <person name="Bonito G."/>
            <person name="Spatafora J.W."/>
        </authorList>
    </citation>
    <scope>NUCLEOTIDE SEQUENCE [LARGE SCALE GENOMIC DNA]</scope>
    <source>
        <strain evidence="9 10">AD002</strain>
    </source>
</reference>
<protein>
    <recommendedName>
        <fullName evidence="8">RING-type domain-containing protein</fullName>
    </recommendedName>
</protein>
<feature type="compositionally biased region" description="Basic and acidic residues" evidence="7">
    <location>
        <begin position="428"/>
        <end position="442"/>
    </location>
</feature>
<accession>A0A433Q664</accession>
<feature type="region of interest" description="Disordered" evidence="7">
    <location>
        <begin position="1"/>
        <end position="104"/>
    </location>
</feature>
<evidence type="ECO:0000256" key="1">
    <source>
        <dbReference type="ARBA" id="ARBA00004496"/>
    </source>
</evidence>
<feature type="region of interest" description="Disordered" evidence="7">
    <location>
        <begin position="428"/>
        <end position="487"/>
    </location>
</feature>
<feature type="region of interest" description="Disordered" evidence="7">
    <location>
        <begin position="592"/>
        <end position="706"/>
    </location>
</feature>
<dbReference type="InterPro" id="IPR018957">
    <property type="entry name" value="Znf_C3HC4_RING-type"/>
</dbReference>
<keyword evidence="3" id="KW-0479">Metal-binding</keyword>
<dbReference type="SUPFAM" id="SSF57850">
    <property type="entry name" value="RING/U-box"/>
    <property type="match status" value="1"/>
</dbReference>
<feature type="compositionally biased region" description="Basic residues" evidence="7">
    <location>
        <begin position="50"/>
        <end position="62"/>
    </location>
</feature>
<feature type="compositionally biased region" description="Basic residues" evidence="7">
    <location>
        <begin position="73"/>
        <end position="84"/>
    </location>
</feature>
<dbReference type="EMBL" id="RBNJ01013466">
    <property type="protein sequence ID" value="RUS25265.1"/>
    <property type="molecule type" value="Genomic_DNA"/>
</dbReference>
<feature type="region of interest" description="Disordered" evidence="7">
    <location>
        <begin position="727"/>
        <end position="752"/>
    </location>
</feature>
<dbReference type="Gene3D" id="3.30.40.10">
    <property type="entry name" value="Zinc/RING finger domain, C3HC4 (zinc finger)"/>
    <property type="match status" value="1"/>
</dbReference>
<dbReference type="PANTHER" id="PTHR12983">
    <property type="entry name" value="RING FINGER 10 FAMILY MEMBER"/>
    <property type="match status" value="1"/>
</dbReference>
<feature type="compositionally biased region" description="Low complexity" evidence="7">
    <location>
        <begin position="727"/>
        <end position="739"/>
    </location>
</feature>
<comment type="subcellular location">
    <subcellularLocation>
        <location evidence="1">Cytoplasm</location>
    </subcellularLocation>
</comment>
<dbReference type="InterPro" id="IPR017907">
    <property type="entry name" value="Znf_RING_CS"/>
</dbReference>
<dbReference type="Proteomes" id="UP000274822">
    <property type="component" value="Unassembled WGS sequence"/>
</dbReference>
<evidence type="ECO:0000256" key="5">
    <source>
        <dbReference type="ARBA" id="ARBA00022833"/>
    </source>
</evidence>
<dbReference type="InterPro" id="IPR039739">
    <property type="entry name" value="MAG2/RNF10"/>
</dbReference>
<evidence type="ECO:0000313" key="10">
    <source>
        <dbReference type="Proteomes" id="UP000274822"/>
    </source>
</evidence>
<evidence type="ECO:0000313" key="9">
    <source>
        <dbReference type="EMBL" id="RUS25265.1"/>
    </source>
</evidence>
<keyword evidence="10" id="KW-1185">Reference proteome</keyword>
<evidence type="ECO:0000256" key="4">
    <source>
        <dbReference type="ARBA" id="ARBA00022771"/>
    </source>
</evidence>
<keyword evidence="4 6" id="KW-0863">Zinc-finger</keyword>
<gene>
    <name evidence="9" type="ORF">BC938DRAFT_472407</name>
</gene>
<feature type="domain" description="RING-type" evidence="8">
    <location>
        <begin position="214"/>
        <end position="258"/>
    </location>
</feature>
<feature type="compositionally biased region" description="Polar residues" evidence="7">
    <location>
        <begin position="620"/>
        <end position="634"/>
    </location>
</feature>
<evidence type="ECO:0000259" key="8">
    <source>
        <dbReference type="PROSITE" id="PS50089"/>
    </source>
</evidence>
<keyword evidence="2" id="KW-0963">Cytoplasm</keyword>
<name>A0A433Q664_9FUNG</name>
<evidence type="ECO:0000256" key="7">
    <source>
        <dbReference type="SAM" id="MobiDB-lite"/>
    </source>
</evidence>
<evidence type="ECO:0000256" key="2">
    <source>
        <dbReference type="ARBA" id="ARBA00022490"/>
    </source>
</evidence>
<dbReference type="GO" id="GO:0000976">
    <property type="term" value="F:transcription cis-regulatory region binding"/>
    <property type="evidence" value="ECO:0007669"/>
    <property type="project" value="TreeGrafter"/>
</dbReference>
<dbReference type="SMART" id="SM00184">
    <property type="entry name" value="RING"/>
    <property type="match status" value="1"/>
</dbReference>
<dbReference type="InterPro" id="IPR013083">
    <property type="entry name" value="Znf_RING/FYVE/PHD"/>
</dbReference>
<feature type="compositionally biased region" description="Polar residues" evidence="7">
    <location>
        <begin position="85"/>
        <end position="100"/>
    </location>
</feature>
<organism evidence="9 10">
    <name type="scientific">Jimgerdemannia flammicorona</name>
    <dbReference type="NCBI Taxonomy" id="994334"/>
    <lineage>
        <taxon>Eukaryota</taxon>
        <taxon>Fungi</taxon>
        <taxon>Fungi incertae sedis</taxon>
        <taxon>Mucoromycota</taxon>
        <taxon>Mucoromycotina</taxon>
        <taxon>Endogonomycetes</taxon>
        <taxon>Endogonales</taxon>
        <taxon>Endogonaceae</taxon>
        <taxon>Jimgerdemannia</taxon>
    </lineage>
</organism>
<sequence>MNINAPTFVPPTALRTTPPDTPITSSPGKGGHTFLPPQSQAHSDTVVHGVRGHHKKHGKQHAQHGNQNVHINAPHHRANKHPNNRRSQGSAKQRGQPQHNGETDDTAEVMGEMSLADIAHVTGGSTNKRGQISLNHLLNFSFPERQRPVPNSTPRRHKPANYQPFNKERFVNANFRFLVKPSGDYTIYLADPDLTIDWDDVEQVMISVTEPHVCPICLTPPTSARVTKCGHTFCLPCVLHYLELNENPKKQWRKCPICWDAIYARDLKSVRFLSVGPIVASSPSSLVDAEDAKLDLRLMQRAVHSALALPISTTWPLPPAIVSAWTKPGTVDPPWHFTPDAMQFAKFMLVTPEYMDRELTRDLDELIVALAEAKSWNASEEEPFIEMAEAVVKEQLEIVRRQSTAEVVAAQHRAEAIIMAVERASAKRVERKEDKGRVEDGTVGRTQIPPFSSSDTDASDHNDSAPPEAYQHHHHSQDTNAPSSSSTLSRSRIVVDEASYFFFQAADGQHVYLHPLDIRVMKQEFGSYEFFPDRIDVRVVGIEESTLTEDLRKRCKYLSHLPLSCDVTFVETDLKGIVSDATLHAFTNELRQRHNRRKERARRDDKARLAAEAKELSDHQLASNRGRPTSTWTTRAERDEAFEQDPFFQIGGRERHSSESDEREPDSPPSDQHETGGSASSVGSLREEREWEQAIAAMEASAPAGPAVGVAKTVWGTPEVSFAKVAGGKAGAGKAAAGKTGRGWGKGSSREEYDDDYFEYGEEQTVVTKKGKKKLVLLSTNGGRRTK</sequence>
<dbReference type="PROSITE" id="PS00518">
    <property type="entry name" value="ZF_RING_1"/>
    <property type="match status" value="1"/>
</dbReference>